<dbReference type="AlphaFoldDB" id="A0A316EF35"/>
<name>A0A316EF35_9BACT</name>
<sequence>METTIYHLVIPEWWETFAEKDYYESETLHEEKFIHLSTAEQVNGTLNNYFKGVERILLLHVDIQKLTSELIFEDLFGIGIQFPHLYGRLNKDAVIEIQELLADADGILKVKF</sequence>
<dbReference type="PANTHER" id="PTHR34129">
    <property type="entry name" value="BLR1139 PROTEIN"/>
    <property type="match status" value="1"/>
</dbReference>
<keyword evidence="2" id="KW-1185">Reference proteome</keyword>
<dbReference type="SUPFAM" id="SSF56399">
    <property type="entry name" value="ADP-ribosylation"/>
    <property type="match status" value="1"/>
</dbReference>
<dbReference type="EMBL" id="QGGO01000001">
    <property type="protein sequence ID" value="PWK29293.1"/>
    <property type="molecule type" value="Genomic_DNA"/>
</dbReference>
<dbReference type="Gene3D" id="3.20.170.20">
    <property type="entry name" value="Protein of unknown function DUF952"/>
    <property type="match status" value="1"/>
</dbReference>
<proteinExistence type="predicted"/>
<dbReference type="InterPro" id="IPR009297">
    <property type="entry name" value="DUF952"/>
</dbReference>
<gene>
    <name evidence="1" type="ORF">LV89_00133</name>
</gene>
<comment type="caution">
    <text evidence="1">The sequence shown here is derived from an EMBL/GenBank/DDBJ whole genome shotgun (WGS) entry which is preliminary data.</text>
</comment>
<dbReference type="Proteomes" id="UP000245489">
    <property type="component" value="Unassembled WGS sequence"/>
</dbReference>
<protein>
    <submittedName>
        <fullName evidence="1">Uncharacterized protein (DUF952 family)</fullName>
    </submittedName>
</protein>
<evidence type="ECO:0000313" key="1">
    <source>
        <dbReference type="EMBL" id="PWK29293.1"/>
    </source>
</evidence>
<dbReference type="RefSeq" id="WP_109740926.1">
    <property type="nucleotide sequence ID" value="NZ_QGGO01000001.1"/>
</dbReference>
<dbReference type="PANTHER" id="PTHR34129:SF1">
    <property type="entry name" value="DUF952 DOMAIN-CONTAINING PROTEIN"/>
    <property type="match status" value="1"/>
</dbReference>
<reference evidence="1 2" key="1">
    <citation type="submission" date="2018-05" db="EMBL/GenBank/DDBJ databases">
        <title>Genomic Encyclopedia of Archaeal and Bacterial Type Strains, Phase II (KMG-II): from individual species to whole genera.</title>
        <authorList>
            <person name="Goeker M."/>
        </authorList>
    </citation>
    <scope>NUCLEOTIDE SEQUENCE [LARGE SCALE GENOMIC DNA]</scope>
    <source>
        <strain evidence="1 2">DSM 22214</strain>
    </source>
</reference>
<accession>A0A316EF35</accession>
<organism evidence="1 2">
    <name type="scientific">Arcicella aurantiaca</name>
    <dbReference type="NCBI Taxonomy" id="591202"/>
    <lineage>
        <taxon>Bacteria</taxon>
        <taxon>Pseudomonadati</taxon>
        <taxon>Bacteroidota</taxon>
        <taxon>Cytophagia</taxon>
        <taxon>Cytophagales</taxon>
        <taxon>Flectobacillaceae</taxon>
        <taxon>Arcicella</taxon>
    </lineage>
</organism>
<dbReference type="Pfam" id="PF06108">
    <property type="entry name" value="DUF952"/>
    <property type="match status" value="1"/>
</dbReference>
<evidence type="ECO:0000313" key="2">
    <source>
        <dbReference type="Proteomes" id="UP000245489"/>
    </source>
</evidence>
<dbReference type="OrthoDB" id="5638018at2"/>